<organism evidence="1 2">
    <name type="scientific">Ixodes persulcatus</name>
    <name type="common">Taiga tick</name>
    <dbReference type="NCBI Taxonomy" id="34615"/>
    <lineage>
        <taxon>Eukaryota</taxon>
        <taxon>Metazoa</taxon>
        <taxon>Ecdysozoa</taxon>
        <taxon>Arthropoda</taxon>
        <taxon>Chelicerata</taxon>
        <taxon>Arachnida</taxon>
        <taxon>Acari</taxon>
        <taxon>Parasitiformes</taxon>
        <taxon>Ixodida</taxon>
        <taxon>Ixodoidea</taxon>
        <taxon>Ixodidae</taxon>
        <taxon>Ixodinae</taxon>
        <taxon>Ixodes</taxon>
    </lineage>
</organism>
<proteinExistence type="predicted"/>
<evidence type="ECO:0000313" key="2">
    <source>
        <dbReference type="Proteomes" id="UP000805193"/>
    </source>
</evidence>
<name>A0AC60QP41_IXOPE</name>
<sequence length="421" mass="47249">MATATVQQGRVACNHLMGVLRTLALLQSKGFSQAPQQLSCTDLPQQWRVPRGDHIRGTSIQSVDWRSVRQGGLDALTTSRLYDSRAEPRNQEEQDVGTKRFAQALANLDGTAEFGASLLGGTGQVFKETKFGMSSERAPLTYQQPLFPFGFEVRTNIYNENASSRLCAPCDYNFFADSESWVVPPCFKGNEILEKLCLSPAEARALERDTRQQAKSPRWHKERGLWLTACNFGTAATRESWSEKGLHNLTSKRDLSRVPAIRHGIAKEPLAVQRYGEVLQSLGHGATVSSCGLFVDPSTPWLGASPDRIVYDATKDHPHGILEVKCPKTLWDKTAKDLEGLVFCSEVDNISSTLRRSHAYYYQVLGQMAITGLQWGDFVVFGDAYILIERIRFCPKEWSEVSVKLEDFYYNEFLPHLEMLN</sequence>
<dbReference type="EMBL" id="JABSTQ010005994">
    <property type="protein sequence ID" value="KAG0438136.1"/>
    <property type="molecule type" value="Genomic_DNA"/>
</dbReference>
<protein>
    <submittedName>
        <fullName evidence="1">Uncharacterized protein</fullName>
    </submittedName>
</protein>
<dbReference type="Proteomes" id="UP000805193">
    <property type="component" value="Unassembled WGS sequence"/>
</dbReference>
<comment type="caution">
    <text evidence="1">The sequence shown here is derived from an EMBL/GenBank/DDBJ whole genome shotgun (WGS) entry which is preliminary data.</text>
</comment>
<reference evidence="1 2" key="1">
    <citation type="journal article" date="2020" name="Cell">
        <title>Large-Scale Comparative Analyses of Tick Genomes Elucidate Their Genetic Diversity and Vector Capacities.</title>
        <authorList>
            <consortium name="Tick Genome and Microbiome Consortium (TIGMIC)"/>
            <person name="Jia N."/>
            <person name="Wang J."/>
            <person name="Shi W."/>
            <person name="Du L."/>
            <person name="Sun Y."/>
            <person name="Zhan W."/>
            <person name="Jiang J.F."/>
            <person name="Wang Q."/>
            <person name="Zhang B."/>
            <person name="Ji P."/>
            <person name="Bell-Sakyi L."/>
            <person name="Cui X.M."/>
            <person name="Yuan T.T."/>
            <person name="Jiang B.G."/>
            <person name="Yang W.F."/>
            <person name="Lam T.T."/>
            <person name="Chang Q.C."/>
            <person name="Ding S.J."/>
            <person name="Wang X.J."/>
            <person name="Zhu J.G."/>
            <person name="Ruan X.D."/>
            <person name="Zhao L."/>
            <person name="Wei J.T."/>
            <person name="Ye R.Z."/>
            <person name="Que T.C."/>
            <person name="Du C.H."/>
            <person name="Zhou Y.H."/>
            <person name="Cheng J.X."/>
            <person name="Dai P.F."/>
            <person name="Guo W.B."/>
            <person name="Han X.H."/>
            <person name="Huang E.J."/>
            <person name="Li L.F."/>
            <person name="Wei W."/>
            <person name="Gao Y.C."/>
            <person name="Liu J.Z."/>
            <person name="Shao H.Z."/>
            <person name="Wang X."/>
            <person name="Wang C.C."/>
            <person name="Yang T.C."/>
            <person name="Huo Q.B."/>
            <person name="Li W."/>
            <person name="Chen H.Y."/>
            <person name="Chen S.E."/>
            <person name="Zhou L.G."/>
            <person name="Ni X.B."/>
            <person name="Tian J.H."/>
            <person name="Sheng Y."/>
            <person name="Liu T."/>
            <person name="Pan Y.S."/>
            <person name="Xia L.Y."/>
            <person name="Li J."/>
            <person name="Zhao F."/>
            <person name="Cao W.C."/>
        </authorList>
    </citation>
    <scope>NUCLEOTIDE SEQUENCE [LARGE SCALE GENOMIC DNA]</scope>
    <source>
        <strain evidence="1">Iper-2018</strain>
    </source>
</reference>
<evidence type="ECO:0000313" key="1">
    <source>
        <dbReference type="EMBL" id="KAG0438136.1"/>
    </source>
</evidence>
<accession>A0AC60QP41</accession>
<gene>
    <name evidence="1" type="ORF">HPB47_017138</name>
</gene>
<keyword evidence="2" id="KW-1185">Reference proteome</keyword>